<organism evidence="11 12">
    <name type="scientific">BD1-7 clade bacterium</name>
    <dbReference type="NCBI Taxonomy" id="2029982"/>
    <lineage>
        <taxon>Bacteria</taxon>
        <taxon>Pseudomonadati</taxon>
        <taxon>Pseudomonadota</taxon>
        <taxon>Gammaproteobacteria</taxon>
        <taxon>Cellvibrionales</taxon>
        <taxon>Spongiibacteraceae</taxon>
        <taxon>BD1-7 clade</taxon>
    </lineage>
</organism>
<name>A0A5S9QLL6_9GAMM</name>
<reference evidence="11 12" key="1">
    <citation type="submission" date="2019-11" db="EMBL/GenBank/DDBJ databases">
        <authorList>
            <person name="Holert J."/>
        </authorList>
    </citation>
    <scope>NUCLEOTIDE SEQUENCE [LARGE SCALE GENOMIC DNA]</scope>
    <source>
        <strain evidence="11">SB11_3</strain>
    </source>
</reference>
<feature type="domain" description="ABC transporter" evidence="10">
    <location>
        <begin position="275"/>
        <end position="527"/>
    </location>
</feature>
<evidence type="ECO:0000256" key="3">
    <source>
        <dbReference type="ARBA" id="ARBA00022448"/>
    </source>
</evidence>
<evidence type="ECO:0000256" key="5">
    <source>
        <dbReference type="ARBA" id="ARBA00022741"/>
    </source>
</evidence>
<dbReference type="GO" id="GO:0005886">
    <property type="term" value="C:plasma membrane"/>
    <property type="evidence" value="ECO:0007669"/>
    <property type="project" value="UniProtKB-SubCell"/>
</dbReference>
<evidence type="ECO:0000256" key="1">
    <source>
        <dbReference type="ARBA" id="ARBA00004417"/>
    </source>
</evidence>
<dbReference type="InterPro" id="IPR003593">
    <property type="entry name" value="AAA+_ATPase"/>
</dbReference>
<evidence type="ECO:0000256" key="9">
    <source>
        <dbReference type="ARBA" id="ARBA00047356"/>
    </source>
</evidence>
<dbReference type="PROSITE" id="PS00211">
    <property type="entry name" value="ABC_TRANSPORTER_1"/>
    <property type="match status" value="2"/>
</dbReference>
<dbReference type="SMART" id="SM00382">
    <property type="entry name" value="AAA"/>
    <property type="match status" value="2"/>
</dbReference>
<dbReference type="FunFam" id="3.40.50.300:FF:000016">
    <property type="entry name" value="Oligopeptide ABC transporter ATP-binding component"/>
    <property type="match status" value="1"/>
</dbReference>
<keyword evidence="4" id="KW-1003">Cell membrane</keyword>
<keyword evidence="5" id="KW-0547">Nucleotide-binding</keyword>
<evidence type="ECO:0000256" key="7">
    <source>
        <dbReference type="ARBA" id="ARBA00023136"/>
    </source>
</evidence>
<evidence type="ECO:0000259" key="10">
    <source>
        <dbReference type="PROSITE" id="PS50893"/>
    </source>
</evidence>
<comment type="similarity">
    <text evidence="2">Belongs to the ABC transporter superfamily.</text>
</comment>
<dbReference type="InterPro" id="IPR017871">
    <property type="entry name" value="ABC_transporter-like_CS"/>
</dbReference>
<dbReference type="EMBL" id="CACSIO010000034">
    <property type="protein sequence ID" value="CAA0118831.1"/>
    <property type="molecule type" value="Genomic_DNA"/>
</dbReference>
<dbReference type="PANTHER" id="PTHR43297">
    <property type="entry name" value="OLIGOPEPTIDE TRANSPORT ATP-BINDING PROTEIN APPD"/>
    <property type="match status" value="1"/>
</dbReference>
<evidence type="ECO:0000256" key="2">
    <source>
        <dbReference type="ARBA" id="ARBA00005417"/>
    </source>
</evidence>
<dbReference type="Pfam" id="PF08352">
    <property type="entry name" value="oligo_HPY"/>
    <property type="match status" value="2"/>
</dbReference>
<keyword evidence="3" id="KW-0813">Transport</keyword>
<dbReference type="Pfam" id="PF00005">
    <property type="entry name" value="ABC_tran"/>
    <property type="match status" value="2"/>
</dbReference>
<proteinExistence type="inferred from homology"/>
<evidence type="ECO:0000256" key="8">
    <source>
        <dbReference type="ARBA" id="ARBA00038852"/>
    </source>
</evidence>
<dbReference type="OrthoDB" id="9784450at2"/>
<evidence type="ECO:0000313" key="12">
    <source>
        <dbReference type="Proteomes" id="UP000441399"/>
    </source>
</evidence>
<dbReference type="InterPro" id="IPR003439">
    <property type="entry name" value="ABC_transporter-like_ATP-bd"/>
</dbReference>
<dbReference type="NCBIfam" id="NF007739">
    <property type="entry name" value="PRK10419.1"/>
    <property type="match status" value="2"/>
</dbReference>
<comment type="catalytic activity">
    <reaction evidence="9">
        <text>a dipeptide(out) + ATP + H2O = a dipeptide(in) + ADP + phosphate + H(+)</text>
        <dbReference type="Rhea" id="RHEA:23120"/>
        <dbReference type="ChEBI" id="CHEBI:15377"/>
        <dbReference type="ChEBI" id="CHEBI:15378"/>
        <dbReference type="ChEBI" id="CHEBI:30616"/>
        <dbReference type="ChEBI" id="CHEBI:43474"/>
        <dbReference type="ChEBI" id="CHEBI:90799"/>
        <dbReference type="ChEBI" id="CHEBI:456216"/>
        <dbReference type="EC" id="7.4.2.9"/>
    </reaction>
</comment>
<evidence type="ECO:0000256" key="4">
    <source>
        <dbReference type="ARBA" id="ARBA00022475"/>
    </source>
</evidence>
<protein>
    <recommendedName>
        <fullName evidence="8">ABC-type dipeptide transporter</fullName>
        <ecNumber evidence="8">7.4.2.9</ecNumber>
    </recommendedName>
</protein>
<dbReference type="GO" id="GO:0015833">
    <property type="term" value="P:peptide transport"/>
    <property type="evidence" value="ECO:0007669"/>
    <property type="project" value="InterPro"/>
</dbReference>
<dbReference type="GO" id="GO:0055085">
    <property type="term" value="P:transmembrane transport"/>
    <property type="evidence" value="ECO:0007669"/>
    <property type="project" value="UniProtKB-ARBA"/>
</dbReference>
<dbReference type="PROSITE" id="PS50893">
    <property type="entry name" value="ABC_TRANSPORTER_2"/>
    <property type="match status" value="2"/>
</dbReference>
<sequence length="532" mass="59044">MALLNIENLQIGFPRGLETPLAVNNVNLKIDQGDVIALVGESGSGKSVTAHSILQLLPASAKYLNGKIWFDGVDLLSLPDAAVREVRGKDIAMIFQEPMTALNPLQTVEKQITECIIESNRQRKIAPNTLRERAISLLEKVQIDEPERRLRAYPHELSGGQRQRVMIAMAIANTPRLLIADEPTTALDVTVQHEIIELLRQISRDEGMAVMLITHDLNIVRHFAEKVAVMKDGEIVETGTTQQLFTTPQHDYTRALLNTRSRHCAPIPADAPVLLSSNDLSVNYQIKSRHPFKKRFFKALNNANFDVRCGETLGIVGESGSGKSTLANAVLKLTRATGSIQFGDIELISLPEKQFRPHRKDLQMVFQDPFASLNPRMNVAQIVAEGFKAMSSVNNELSSDDLDVTINGVLQKVGLDPDIASRYPHEFSGGQRQRIAIARALIMKPRLIVLDEPTSALDRSIQFQVLDLLANLQEEYSLSYLFISHDLGLVKDFCHSVLVVKDGEIVEQGNTEDVFNEPQNPYTQQLIDAALG</sequence>
<dbReference type="Proteomes" id="UP000441399">
    <property type="component" value="Unassembled WGS sequence"/>
</dbReference>
<dbReference type="InterPro" id="IPR050388">
    <property type="entry name" value="ABC_Ni/Peptide_Import"/>
</dbReference>
<feature type="domain" description="ABC transporter" evidence="10">
    <location>
        <begin position="4"/>
        <end position="257"/>
    </location>
</feature>
<keyword evidence="6 11" id="KW-0067">ATP-binding</keyword>
<comment type="subcellular location">
    <subcellularLocation>
        <location evidence="1">Cell inner membrane</location>
        <topology evidence="1">Peripheral membrane protein</topology>
    </subcellularLocation>
</comment>
<dbReference type="PANTHER" id="PTHR43297:SF2">
    <property type="entry name" value="DIPEPTIDE TRANSPORT ATP-BINDING PROTEIN DPPD"/>
    <property type="match status" value="1"/>
</dbReference>
<evidence type="ECO:0000313" key="11">
    <source>
        <dbReference type="EMBL" id="CAA0118831.1"/>
    </source>
</evidence>
<dbReference type="NCBIfam" id="NF008453">
    <property type="entry name" value="PRK11308.1"/>
    <property type="match status" value="2"/>
</dbReference>
<accession>A0A5S9QLL6</accession>
<dbReference type="GO" id="GO:0005524">
    <property type="term" value="F:ATP binding"/>
    <property type="evidence" value="ECO:0007669"/>
    <property type="project" value="UniProtKB-KW"/>
</dbReference>
<evidence type="ECO:0000256" key="6">
    <source>
        <dbReference type="ARBA" id="ARBA00022840"/>
    </source>
</evidence>
<dbReference type="SUPFAM" id="SSF52540">
    <property type="entry name" value="P-loop containing nucleoside triphosphate hydrolases"/>
    <property type="match status" value="2"/>
</dbReference>
<dbReference type="CDD" id="cd03257">
    <property type="entry name" value="ABC_NikE_OppD_transporters"/>
    <property type="match status" value="2"/>
</dbReference>
<keyword evidence="7" id="KW-0472">Membrane</keyword>
<dbReference type="InterPro" id="IPR027417">
    <property type="entry name" value="P-loop_NTPase"/>
</dbReference>
<dbReference type="GO" id="GO:0016887">
    <property type="term" value="F:ATP hydrolysis activity"/>
    <property type="evidence" value="ECO:0007669"/>
    <property type="project" value="InterPro"/>
</dbReference>
<gene>
    <name evidence="11" type="primary">yejF</name>
    <name evidence="11" type="ORF">OPDIPICF_02179</name>
</gene>
<dbReference type="EC" id="7.4.2.9" evidence="8"/>
<dbReference type="InterPro" id="IPR013563">
    <property type="entry name" value="Oligopep_ABC_C"/>
</dbReference>
<keyword evidence="12" id="KW-1185">Reference proteome</keyword>
<dbReference type="AlphaFoldDB" id="A0A5S9QLL6"/>
<dbReference type="Gene3D" id="3.40.50.300">
    <property type="entry name" value="P-loop containing nucleotide triphosphate hydrolases"/>
    <property type="match status" value="2"/>
</dbReference>